<evidence type="ECO:0000256" key="1">
    <source>
        <dbReference type="ARBA" id="ARBA00004473"/>
    </source>
</evidence>
<evidence type="ECO:0000313" key="11">
    <source>
        <dbReference type="EMBL" id="KGB34065.1"/>
    </source>
</evidence>
<feature type="transmembrane region" description="Helical" evidence="8">
    <location>
        <begin position="607"/>
        <end position="628"/>
    </location>
</feature>
<dbReference type="GO" id="GO:0051015">
    <property type="term" value="F:actin filament binding"/>
    <property type="evidence" value="ECO:0007669"/>
    <property type="project" value="TreeGrafter"/>
</dbReference>
<dbReference type="AlphaFoldDB" id="A0A094ZHR9"/>
<reference evidence="11" key="1">
    <citation type="journal article" date="2012" name="Nat. Genet.">
        <title>Whole-genome sequence of Schistosoma haematobium.</title>
        <authorList>
            <person name="Young N.D."/>
            <person name="Jex A.R."/>
            <person name="Li B."/>
            <person name="Liu S."/>
            <person name="Yang L."/>
            <person name="Xiong Z."/>
            <person name="Li Y."/>
            <person name="Cantacessi C."/>
            <person name="Hall R.S."/>
            <person name="Xu X."/>
            <person name="Chen F."/>
            <person name="Wu X."/>
            <person name="Zerlotini A."/>
            <person name="Oliveira G."/>
            <person name="Hofmann A."/>
            <person name="Zhang G."/>
            <person name="Fang X."/>
            <person name="Kang Y."/>
            <person name="Campbell B.E."/>
            <person name="Loukas A."/>
            <person name="Ranganathan S."/>
            <person name="Rollinson D."/>
            <person name="Rinaldi G."/>
            <person name="Brindley P.J."/>
            <person name="Yang H."/>
            <person name="Wang J."/>
            <person name="Wang J."/>
            <person name="Gasser R.B."/>
        </authorList>
    </citation>
    <scope>NUCLEOTIDE SEQUENCE [LARGE SCALE GENOMIC DNA]</scope>
</reference>
<evidence type="ECO:0000256" key="8">
    <source>
        <dbReference type="SAM" id="Phobius"/>
    </source>
</evidence>
<accession>A0A094ZHR9</accession>
<keyword evidence="5 8" id="KW-0472">Membrane</keyword>
<evidence type="ECO:0000256" key="7">
    <source>
        <dbReference type="SAM" id="MobiDB-lite"/>
    </source>
</evidence>
<dbReference type="EMBL" id="AMPZ03000003">
    <property type="protein sequence ID" value="KAH9586830.1"/>
    <property type="molecule type" value="Genomic_DNA"/>
</dbReference>
<name>A0A094ZHR9_SCHHA</name>
<evidence type="ECO:0000313" key="12">
    <source>
        <dbReference type="Proteomes" id="UP000471633"/>
    </source>
</evidence>
<dbReference type="InterPro" id="IPR040041">
    <property type="entry name" value="TMEM201"/>
</dbReference>
<gene>
    <name evidence="10" type="ORF">MS3_00004787</name>
    <name evidence="11" type="ORF">MS3_02269</name>
</gene>
<dbReference type="GO" id="GO:0030473">
    <property type="term" value="P:nuclear migration along microtubule"/>
    <property type="evidence" value="ECO:0007669"/>
    <property type="project" value="TreeGrafter"/>
</dbReference>
<evidence type="ECO:0000259" key="9">
    <source>
        <dbReference type="Pfam" id="PF09779"/>
    </source>
</evidence>
<protein>
    <submittedName>
        <fullName evidence="11">Transmembrane protein 201</fullName>
    </submittedName>
</protein>
<evidence type="ECO:0000256" key="4">
    <source>
        <dbReference type="ARBA" id="ARBA00022989"/>
    </source>
</evidence>
<reference evidence="10" key="2">
    <citation type="journal article" date="2019" name="Gigascience">
        <title>High-quality Schistosoma haematobium genome achieved by single-molecule and long-range sequencing.</title>
        <authorList>
            <person name="Stroehlein A.J."/>
            <person name="Korhonen P.K."/>
            <person name="Chong T.M."/>
            <person name="Lim Y.L."/>
            <person name="Chan K.G."/>
            <person name="Webster B."/>
            <person name="Rollinson D."/>
            <person name="Brindley P.J."/>
            <person name="Gasser R.B."/>
            <person name="Young N.D."/>
        </authorList>
    </citation>
    <scope>NUCLEOTIDE SEQUENCE</scope>
</reference>
<reference evidence="10" key="4">
    <citation type="journal article" date="2022" name="PLoS Pathog.">
        <title>Chromosome-level genome of Schistosoma haematobium underpins genome-wide explorations of molecular variation.</title>
        <authorList>
            <person name="Stroehlein A.J."/>
            <person name="Korhonen P.K."/>
            <person name="Lee V.V."/>
            <person name="Ralph S.A."/>
            <person name="Mentink-Kane M."/>
            <person name="You H."/>
            <person name="McManus D.P."/>
            <person name="Tchuente L.T."/>
            <person name="Stothard J.R."/>
            <person name="Kaur P."/>
            <person name="Dudchenko O."/>
            <person name="Aiden E.L."/>
            <person name="Yang B."/>
            <person name="Yang H."/>
            <person name="Emery A.M."/>
            <person name="Webster B.L."/>
            <person name="Brindley P.J."/>
            <person name="Rollinson D."/>
            <person name="Chang B.C.H."/>
            <person name="Gasser R.B."/>
            <person name="Young N.D."/>
        </authorList>
    </citation>
    <scope>NUCLEOTIDE SEQUENCE</scope>
</reference>
<dbReference type="InterPro" id="IPR018617">
    <property type="entry name" value="Ima1_N"/>
</dbReference>
<comment type="subcellular location">
    <subcellularLocation>
        <location evidence="1">Nucleus inner membrane</location>
        <topology evidence="1">Multi-pass membrane protein</topology>
    </subcellularLocation>
</comment>
<evidence type="ECO:0000256" key="2">
    <source>
        <dbReference type="ARBA" id="ARBA00007600"/>
    </source>
</evidence>
<evidence type="ECO:0000256" key="6">
    <source>
        <dbReference type="ARBA" id="ARBA00023242"/>
    </source>
</evidence>
<dbReference type="GeneID" id="75577293"/>
<keyword evidence="12" id="KW-1185">Reference proteome</keyword>
<evidence type="ECO:0000256" key="5">
    <source>
        <dbReference type="ARBA" id="ARBA00023136"/>
    </source>
</evidence>
<feature type="region of interest" description="Disordered" evidence="7">
    <location>
        <begin position="496"/>
        <end position="515"/>
    </location>
</feature>
<feature type="domain" description="Ima1 N-terminal" evidence="9">
    <location>
        <begin position="26"/>
        <end position="143"/>
    </location>
</feature>
<comment type="similarity">
    <text evidence="2">Belongs to the TMEM201 family.</text>
</comment>
<feature type="transmembrane region" description="Helical" evidence="8">
    <location>
        <begin position="305"/>
        <end position="326"/>
    </location>
</feature>
<evidence type="ECO:0000313" key="10">
    <source>
        <dbReference type="EMBL" id="KAH9586830.1"/>
    </source>
</evidence>
<evidence type="ECO:0000256" key="3">
    <source>
        <dbReference type="ARBA" id="ARBA00022692"/>
    </source>
</evidence>
<dbReference type="Pfam" id="PF09779">
    <property type="entry name" value="Ima1_N"/>
    <property type="match status" value="1"/>
</dbReference>
<dbReference type="STRING" id="6185.A0A094ZHR9"/>
<keyword evidence="3 8" id="KW-0812">Transmembrane</keyword>
<dbReference type="PANTHER" id="PTHR28646:SF1">
    <property type="entry name" value="TRANSMEMBRANE PROTEIN 201"/>
    <property type="match status" value="1"/>
</dbReference>
<dbReference type="EMBL" id="KL250586">
    <property type="protein sequence ID" value="KGB34065.1"/>
    <property type="molecule type" value="Genomic_DNA"/>
</dbReference>
<dbReference type="KEGG" id="shx:MS3_00004787"/>
<feature type="transmembrane region" description="Helical" evidence="8">
    <location>
        <begin position="346"/>
        <end position="374"/>
    </location>
</feature>
<organism evidence="11">
    <name type="scientific">Schistosoma haematobium</name>
    <name type="common">Blood fluke</name>
    <dbReference type="NCBI Taxonomy" id="6185"/>
    <lineage>
        <taxon>Eukaryota</taxon>
        <taxon>Metazoa</taxon>
        <taxon>Spiralia</taxon>
        <taxon>Lophotrochozoa</taxon>
        <taxon>Platyhelminthes</taxon>
        <taxon>Trematoda</taxon>
        <taxon>Digenea</taxon>
        <taxon>Strigeidida</taxon>
        <taxon>Schistosomatoidea</taxon>
        <taxon>Schistosomatidae</taxon>
        <taxon>Schistosoma</taxon>
    </lineage>
</organism>
<dbReference type="CTD" id="75577293"/>
<reference evidence="10" key="3">
    <citation type="submission" date="2021-06" db="EMBL/GenBank/DDBJ databases">
        <title>Chromosome-level genome assembly for S. haematobium.</title>
        <authorList>
            <person name="Stroehlein A.J."/>
        </authorList>
    </citation>
    <scope>NUCLEOTIDE SEQUENCE</scope>
</reference>
<dbReference type="RefSeq" id="XP_051068672.1">
    <property type="nucleotide sequence ID" value="XM_051212758.1"/>
</dbReference>
<feature type="transmembrane region" description="Helical" evidence="8">
    <location>
        <begin position="577"/>
        <end position="595"/>
    </location>
</feature>
<sequence>MLVLAVCLGLFSTFTVLVVRFFYLKVQCWFCGHTAFTSWSKKTSFVCQQCGQYNGFKSDGDYNKVIPSQFIAELNPVNFNKAHGTFSSHSDVLCPDCTRNQNTIVQKLSEYTPKNDKSDEEIKEYTRLLELEYGLCSSCYRKVNNKLRQLDCKLLPSFIEWWHNKQRTISLTKNSISLKAYRKTIAWFELLIVLRIISILCLISIITGPLLIEISRQTCLIHITTNKSYLYKFVELVCSGNCRSYSRRYCTEILTYSQHFSLSNIGQLWFNLLMFCLQITLVAMTSLKHGNKHYSMYYDGLKSLVLLYDISMLLISLNILLSSSSVNIDSFNLMNSITWSITSFTHITLLGVFVLFISFIIIIYGIRIWLSFFLKDCMSQQKKLKSTWPSDIKLPCFQSTDSISYYSTPSHYSTNCTMNSLNPSRKSLEDELADTKLCSTNKYDNIFRPSVLSGGSGGGGGGGGAGSNNISPSVISSQYSNVNSQHSFISSNLYSTRYNPMKQHPPPPSQQQQQQQMIESCRPDDDNLSCMTSISHYKSNNPNCYTLDCYSNNHLPNYLSQSNIKHKTVSSKRKRRTGLIHFILCLLFGRLETWNDVRLELTCLANAVFLSIVIYCTCRLMFCLVSVFDG</sequence>
<dbReference type="GO" id="GO:0005637">
    <property type="term" value="C:nuclear inner membrane"/>
    <property type="evidence" value="ECO:0007669"/>
    <property type="project" value="UniProtKB-SubCell"/>
</dbReference>
<dbReference type="PANTHER" id="PTHR28646">
    <property type="entry name" value="TRANSMEMBRANE PROTEIN 201"/>
    <property type="match status" value="1"/>
</dbReference>
<keyword evidence="6" id="KW-0539">Nucleus</keyword>
<proteinExistence type="inferred from homology"/>
<dbReference type="GO" id="GO:0005521">
    <property type="term" value="F:lamin binding"/>
    <property type="evidence" value="ECO:0007669"/>
    <property type="project" value="TreeGrafter"/>
</dbReference>
<feature type="transmembrane region" description="Helical" evidence="8">
    <location>
        <begin position="185"/>
        <end position="208"/>
    </location>
</feature>
<dbReference type="Proteomes" id="UP000471633">
    <property type="component" value="Unassembled WGS sequence"/>
</dbReference>
<keyword evidence="4 8" id="KW-1133">Transmembrane helix</keyword>
<feature type="transmembrane region" description="Helical" evidence="8">
    <location>
        <begin position="266"/>
        <end position="284"/>
    </location>
</feature>